<dbReference type="SUPFAM" id="SSF69118">
    <property type="entry name" value="AhpD-like"/>
    <property type="match status" value="2"/>
</dbReference>
<dbReference type="InterPro" id="IPR029032">
    <property type="entry name" value="AhpD-like"/>
</dbReference>
<accession>A0ABU0APD0</accession>
<dbReference type="Proteomes" id="UP001238088">
    <property type="component" value="Unassembled WGS sequence"/>
</dbReference>
<keyword evidence="3" id="KW-1185">Reference proteome</keyword>
<feature type="domain" description="Carboxymuconolactone decarboxylase-like" evidence="1">
    <location>
        <begin position="148"/>
        <end position="230"/>
    </location>
</feature>
<name>A0ABU0APD0_9BACI</name>
<dbReference type="PANTHER" id="PTHR33930">
    <property type="entry name" value="ALKYL HYDROPEROXIDE REDUCTASE AHPD"/>
    <property type="match status" value="1"/>
</dbReference>
<dbReference type="EMBL" id="JAUSUB010000034">
    <property type="protein sequence ID" value="MDQ0273149.1"/>
    <property type="molecule type" value="Genomic_DNA"/>
</dbReference>
<evidence type="ECO:0000313" key="2">
    <source>
        <dbReference type="EMBL" id="MDQ0273149.1"/>
    </source>
</evidence>
<protein>
    <submittedName>
        <fullName evidence="2">Alkylhydroperoxidase/carboxymuconolactone decarboxylase family protein YurZ</fullName>
    </submittedName>
</protein>
<dbReference type="InterPro" id="IPR003779">
    <property type="entry name" value="CMD-like"/>
</dbReference>
<reference evidence="2 3" key="1">
    <citation type="submission" date="2023-07" db="EMBL/GenBank/DDBJ databases">
        <title>Genomic Encyclopedia of Type Strains, Phase IV (KMG-IV): sequencing the most valuable type-strain genomes for metagenomic binning, comparative biology and taxonomic classification.</title>
        <authorList>
            <person name="Goeker M."/>
        </authorList>
    </citation>
    <scope>NUCLEOTIDE SEQUENCE [LARGE SCALE GENOMIC DNA]</scope>
    <source>
        <strain evidence="2 3">DSM 23494</strain>
    </source>
</reference>
<proteinExistence type="predicted"/>
<organism evidence="2 3">
    <name type="scientific">Cytobacillus purgationiresistens</name>
    <dbReference type="NCBI Taxonomy" id="863449"/>
    <lineage>
        <taxon>Bacteria</taxon>
        <taxon>Bacillati</taxon>
        <taxon>Bacillota</taxon>
        <taxon>Bacilli</taxon>
        <taxon>Bacillales</taxon>
        <taxon>Bacillaceae</taxon>
        <taxon>Cytobacillus</taxon>
    </lineage>
</organism>
<evidence type="ECO:0000259" key="1">
    <source>
        <dbReference type="Pfam" id="PF02627"/>
    </source>
</evidence>
<dbReference type="PANTHER" id="PTHR33930:SF2">
    <property type="entry name" value="BLR3452 PROTEIN"/>
    <property type="match status" value="1"/>
</dbReference>
<dbReference type="Gene3D" id="1.20.1290.10">
    <property type="entry name" value="AhpD-like"/>
    <property type="match status" value="2"/>
</dbReference>
<dbReference type="Pfam" id="PF02627">
    <property type="entry name" value="CMD"/>
    <property type="match status" value="2"/>
</dbReference>
<gene>
    <name evidence="2" type="ORF">J2S17_005070</name>
</gene>
<comment type="caution">
    <text evidence="2">The sequence shown here is derived from an EMBL/GenBank/DDBJ whole genome shotgun (WGS) entry which is preliminary data.</text>
</comment>
<feature type="domain" description="Carboxymuconolactone decarboxylase-like" evidence="1">
    <location>
        <begin position="18"/>
        <end position="97"/>
    </location>
</feature>
<sequence length="231" mass="25698">MVKGLNEFDLMKKYASHVHEAVATMNEAIFADGSLSKKEKHLILIGVNAGRRYEDSMLFHTKEALISGASAEEIADVLSTCIISRGIPAWLSGIEAIKLAVNEGSNDTVVLNTEKGKEFQSVEECITYYENEFDTLPDWVALLKQFNPDVLYKYSNLRNAILTDHCVSRKLKELTLTAINICDQYEKGINIHLKNARNLGATEDEIAEVSLLCMFASGISGWRTGSAYLEK</sequence>
<evidence type="ECO:0000313" key="3">
    <source>
        <dbReference type="Proteomes" id="UP001238088"/>
    </source>
</evidence>